<keyword evidence="3" id="KW-1185">Reference proteome</keyword>
<protein>
    <submittedName>
        <fullName evidence="2">Uncharacterized protein</fullName>
    </submittedName>
</protein>
<feature type="transmembrane region" description="Helical" evidence="1">
    <location>
        <begin position="12"/>
        <end position="28"/>
    </location>
</feature>
<keyword evidence="1" id="KW-1133">Transmembrane helix</keyword>
<keyword evidence="1" id="KW-0472">Membrane</keyword>
<sequence>MIESTGIARCKYWYLLTMFFHFLWRYQLSYPLT</sequence>
<comment type="caution">
    <text evidence="2">The sequence shown here is derived from an EMBL/GenBank/DDBJ whole genome shotgun (WGS) entry which is preliminary data.</text>
</comment>
<gene>
    <name evidence="2" type="ORF">RDI58_025891</name>
</gene>
<evidence type="ECO:0000256" key="1">
    <source>
        <dbReference type="SAM" id="Phobius"/>
    </source>
</evidence>
<proteinExistence type="predicted"/>
<dbReference type="Proteomes" id="UP001371456">
    <property type="component" value="Unassembled WGS sequence"/>
</dbReference>
<dbReference type="EMBL" id="JBANQN010000011">
    <property type="protein sequence ID" value="KAK6774890.1"/>
    <property type="molecule type" value="Genomic_DNA"/>
</dbReference>
<evidence type="ECO:0000313" key="2">
    <source>
        <dbReference type="EMBL" id="KAK6774890.1"/>
    </source>
</evidence>
<organism evidence="2 3">
    <name type="scientific">Solanum bulbocastanum</name>
    <name type="common">Wild potato</name>
    <dbReference type="NCBI Taxonomy" id="147425"/>
    <lineage>
        <taxon>Eukaryota</taxon>
        <taxon>Viridiplantae</taxon>
        <taxon>Streptophyta</taxon>
        <taxon>Embryophyta</taxon>
        <taxon>Tracheophyta</taxon>
        <taxon>Spermatophyta</taxon>
        <taxon>Magnoliopsida</taxon>
        <taxon>eudicotyledons</taxon>
        <taxon>Gunneridae</taxon>
        <taxon>Pentapetalae</taxon>
        <taxon>asterids</taxon>
        <taxon>lamiids</taxon>
        <taxon>Solanales</taxon>
        <taxon>Solanaceae</taxon>
        <taxon>Solanoideae</taxon>
        <taxon>Solaneae</taxon>
        <taxon>Solanum</taxon>
    </lineage>
</organism>
<dbReference type="AlphaFoldDB" id="A0AAN8SSW7"/>
<reference evidence="2 3" key="1">
    <citation type="submission" date="2024-02" db="EMBL/GenBank/DDBJ databases">
        <title>de novo genome assembly of Solanum bulbocastanum strain 11H21.</title>
        <authorList>
            <person name="Hosaka A.J."/>
        </authorList>
    </citation>
    <scope>NUCLEOTIDE SEQUENCE [LARGE SCALE GENOMIC DNA]</scope>
    <source>
        <tissue evidence="2">Young leaves</tissue>
    </source>
</reference>
<evidence type="ECO:0000313" key="3">
    <source>
        <dbReference type="Proteomes" id="UP001371456"/>
    </source>
</evidence>
<name>A0AAN8SSW7_SOLBU</name>
<keyword evidence="1" id="KW-0812">Transmembrane</keyword>
<accession>A0AAN8SSW7</accession>